<dbReference type="Proteomes" id="UP000177614">
    <property type="component" value="Unassembled WGS sequence"/>
</dbReference>
<dbReference type="EMBL" id="MEWR01000004">
    <property type="protein sequence ID" value="OGC82584.1"/>
    <property type="molecule type" value="Genomic_DNA"/>
</dbReference>
<comment type="caution">
    <text evidence="2">The sequence shown here is derived from an EMBL/GenBank/DDBJ whole genome shotgun (WGS) entry which is preliminary data.</text>
</comment>
<evidence type="ECO:0000256" key="1">
    <source>
        <dbReference type="SAM" id="Phobius"/>
    </source>
</evidence>
<evidence type="ECO:0000313" key="3">
    <source>
        <dbReference type="Proteomes" id="UP000177614"/>
    </source>
</evidence>
<dbReference type="AlphaFoldDB" id="A0A1F4XLV6"/>
<dbReference type="STRING" id="1817814.A2V81_01400"/>
<reference evidence="2 3" key="1">
    <citation type="journal article" date="2016" name="Nat. Commun.">
        <title>Thousands of microbial genomes shed light on interconnected biogeochemical processes in an aquifer system.</title>
        <authorList>
            <person name="Anantharaman K."/>
            <person name="Brown C.T."/>
            <person name="Hug L.A."/>
            <person name="Sharon I."/>
            <person name="Castelle C.J."/>
            <person name="Probst A.J."/>
            <person name="Thomas B.C."/>
            <person name="Singh A."/>
            <person name="Wilkins M.J."/>
            <person name="Karaoz U."/>
            <person name="Brodie E.L."/>
            <person name="Williams K.H."/>
            <person name="Hubbard S.S."/>
            <person name="Banfield J.F."/>
        </authorList>
    </citation>
    <scope>NUCLEOTIDE SEQUENCE [LARGE SCALE GENOMIC DNA]</scope>
</reference>
<name>A0A1F4XLV6_9BACT</name>
<keyword evidence="1" id="KW-1133">Transmembrane helix</keyword>
<accession>A0A1F4XLV6</accession>
<proteinExistence type="predicted"/>
<evidence type="ECO:0000313" key="2">
    <source>
        <dbReference type="EMBL" id="OGC82584.1"/>
    </source>
</evidence>
<protein>
    <submittedName>
        <fullName evidence="2">Uncharacterized protein</fullName>
    </submittedName>
</protein>
<sequence>MAYSEYVKTVNIADTVVHTLTGRSVIVSGSTVSHVETDDVDVYGSCIWELNSENDATSSHSFIGKLSGRVVKLNYGCNVLSRAEVIEGKNWFSFITHANNVQGTIRTVFTAKSAAVFAAILLTGLAFLRFRRKS</sequence>
<keyword evidence="1" id="KW-0812">Transmembrane</keyword>
<feature type="transmembrane region" description="Helical" evidence="1">
    <location>
        <begin position="109"/>
        <end position="128"/>
    </location>
</feature>
<gene>
    <name evidence="2" type="ORF">A2V81_01400</name>
</gene>
<organism evidence="2 3">
    <name type="scientific">Candidatus Abawacabacteria bacterium RBG_16_42_10</name>
    <dbReference type="NCBI Taxonomy" id="1817814"/>
    <lineage>
        <taxon>Bacteria</taxon>
        <taxon>Candidatus Abawacaibacteriota</taxon>
    </lineage>
</organism>
<keyword evidence="1" id="KW-0472">Membrane</keyword>